<dbReference type="InterPro" id="IPR001851">
    <property type="entry name" value="ABC_transp_permease"/>
</dbReference>
<accession>A0A6P2BUQ7</accession>
<keyword evidence="4 7" id="KW-1133">Transmembrane helix</keyword>
<reference evidence="8 9" key="1">
    <citation type="submission" date="2018-11" db="EMBL/GenBank/DDBJ databases">
        <title>Trebonia kvetii gen.nov., sp.nov., a novel acidophilic actinobacterium, and proposal of the new actinobacterial family Treboniaceae fam. nov.</title>
        <authorList>
            <person name="Rapoport D."/>
            <person name="Sagova-Mareckova M."/>
            <person name="Sedlacek I."/>
            <person name="Provaznik J."/>
            <person name="Kralova S."/>
            <person name="Pavlinic D."/>
            <person name="Benes V."/>
            <person name="Kopecky J."/>
        </authorList>
    </citation>
    <scope>NUCLEOTIDE SEQUENCE [LARGE SCALE GENOMIC DNA]</scope>
    <source>
        <strain evidence="8 9">15Tr583</strain>
    </source>
</reference>
<evidence type="ECO:0000256" key="1">
    <source>
        <dbReference type="ARBA" id="ARBA00004651"/>
    </source>
</evidence>
<feature type="transmembrane region" description="Helical" evidence="7">
    <location>
        <begin position="93"/>
        <end position="115"/>
    </location>
</feature>
<evidence type="ECO:0000256" key="6">
    <source>
        <dbReference type="SAM" id="MobiDB-lite"/>
    </source>
</evidence>
<dbReference type="EMBL" id="RPFW01000006">
    <property type="protein sequence ID" value="TVZ01966.1"/>
    <property type="molecule type" value="Genomic_DNA"/>
</dbReference>
<comment type="subcellular location">
    <subcellularLocation>
        <location evidence="1">Cell membrane</location>
        <topology evidence="1">Multi-pass membrane protein</topology>
    </subcellularLocation>
</comment>
<feature type="transmembrane region" description="Helical" evidence="7">
    <location>
        <begin position="61"/>
        <end position="81"/>
    </location>
</feature>
<dbReference type="CDD" id="cd06581">
    <property type="entry name" value="TM_PBP1_LivM_like"/>
    <property type="match status" value="1"/>
</dbReference>
<dbReference type="GO" id="GO:0005886">
    <property type="term" value="C:plasma membrane"/>
    <property type="evidence" value="ECO:0007669"/>
    <property type="project" value="UniProtKB-SubCell"/>
</dbReference>
<evidence type="ECO:0000256" key="7">
    <source>
        <dbReference type="SAM" id="Phobius"/>
    </source>
</evidence>
<dbReference type="OrthoDB" id="9814461at2"/>
<dbReference type="Proteomes" id="UP000460272">
    <property type="component" value="Unassembled WGS sequence"/>
</dbReference>
<sequence length="346" mass="36782">MKRLAPRADSWLVRVVIPLALFACLPFVMTTSWQLNLAVLGLLYAVLASSWNLLAGYTGYISLAHAAFFGIGAYSLALWTGPSAASLGGYGPFVLTIPIGLAVGVAALPIGWLILRTRHVTFAIVTITLLFMVQTLAFNLTGLTGGSQGLAVAAPPFPASWFERPFYWAMLILLALCVVIFETVRRSRLGLSLTALREDEEKARGLGVPTQPLKIGAFAVSVAITAMAGGVWAYYLTFIEPQYAIDPLVMVGTALTAFLGGKGTLWGPTIGALIVVPAQQYFAFRLGASDLYLVSYAAIFLVVILLLPRGVVPSLGEWIRSRRAKASVASATAPDPQQPAPAGAAR</sequence>
<dbReference type="Pfam" id="PF02653">
    <property type="entry name" value="BPD_transp_2"/>
    <property type="match status" value="1"/>
</dbReference>
<keyword evidence="3 7" id="KW-0812">Transmembrane</keyword>
<feature type="transmembrane region" description="Helical" evidence="7">
    <location>
        <begin position="12"/>
        <end position="29"/>
    </location>
</feature>
<feature type="transmembrane region" description="Helical" evidence="7">
    <location>
        <begin position="166"/>
        <end position="184"/>
    </location>
</feature>
<feature type="transmembrane region" description="Helical" evidence="7">
    <location>
        <begin position="215"/>
        <end position="235"/>
    </location>
</feature>
<keyword evidence="2" id="KW-1003">Cell membrane</keyword>
<keyword evidence="9" id="KW-1185">Reference proteome</keyword>
<gene>
    <name evidence="8" type="ORF">EAS64_31540</name>
</gene>
<feature type="transmembrane region" description="Helical" evidence="7">
    <location>
        <begin position="122"/>
        <end position="146"/>
    </location>
</feature>
<dbReference type="PANTHER" id="PTHR30482">
    <property type="entry name" value="HIGH-AFFINITY BRANCHED-CHAIN AMINO ACID TRANSPORT SYSTEM PERMEASE"/>
    <property type="match status" value="1"/>
</dbReference>
<evidence type="ECO:0000256" key="2">
    <source>
        <dbReference type="ARBA" id="ARBA00022475"/>
    </source>
</evidence>
<dbReference type="AlphaFoldDB" id="A0A6P2BUQ7"/>
<evidence type="ECO:0000256" key="5">
    <source>
        <dbReference type="ARBA" id="ARBA00023136"/>
    </source>
</evidence>
<evidence type="ECO:0000256" key="3">
    <source>
        <dbReference type="ARBA" id="ARBA00022692"/>
    </source>
</evidence>
<protein>
    <submittedName>
        <fullName evidence="8">Branched-chain amino acid ABC transporter permease</fullName>
    </submittedName>
</protein>
<dbReference type="RefSeq" id="WP_145858943.1">
    <property type="nucleotide sequence ID" value="NZ_RPFW01000006.1"/>
</dbReference>
<keyword evidence="5 7" id="KW-0472">Membrane</keyword>
<organism evidence="8 9">
    <name type="scientific">Trebonia kvetii</name>
    <dbReference type="NCBI Taxonomy" id="2480626"/>
    <lineage>
        <taxon>Bacteria</taxon>
        <taxon>Bacillati</taxon>
        <taxon>Actinomycetota</taxon>
        <taxon>Actinomycetes</taxon>
        <taxon>Streptosporangiales</taxon>
        <taxon>Treboniaceae</taxon>
        <taxon>Trebonia</taxon>
    </lineage>
</organism>
<evidence type="ECO:0000313" key="8">
    <source>
        <dbReference type="EMBL" id="TVZ01966.1"/>
    </source>
</evidence>
<evidence type="ECO:0000256" key="4">
    <source>
        <dbReference type="ARBA" id="ARBA00022989"/>
    </source>
</evidence>
<evidence type="ECO:0000313" key="9">
    <source>
        <dbReference type="Proteomes" id="UP000460272"/>
    </source>
</evidence>
<feature type="transmembrane region" description="Helical" evidence="7">
    <location>
        <begin position="291"/>
        <end position="312"/>
    </location>
</feature>
<comment type="caution">
    <text evidence="8">The sequence shown here is derived from an EMBL/GenBank/DDBJ whole genome shotgun (WGS) entry which is preliminary data.</text>
</comment>
<dbReference type="PANTHER" id="PTHR30482:SF10">
    <property type="entry name" value="HIGH-AFFINITY BRANCHED-CHAIN AMINO ACID TRANSPORT PROTEIN BRAE"/>
    <property type="match status" value="1"/>
</dbReference>
<proteinExistence type="predicted"/>
<name>A0A6P2BUQ7_9ACTN</name>
<dbReference type="InterPro" id="IPR043428">
    <property type="entry name" value="LivM-like"/>
</dbReference>
<feature type="region of interest" description="Disordered" evidence="6">
    <location>
        <begin position="327"/>
        <end position="346"/>
    </location>
</feature>
<feature type="transmembrane region" description="Helical" evidence="7">
    <location>
        <begin position="35"/>
        <end position="54"/>
    </location>
</feature>
<dbReference type="GO" id="GO:0015658">
    <property type="term" value="F:branched-chain amino acid transmembrane transporter activity"/>
    <property type="evidence" value="ECO:0007669"/>
    <property type="project" value="InterPro"/>
</dbReference>